<gene>
    <name evidence="4" type="ORF">PAT3040_04592</name>
</gene>
<dbReference type="AlphaFoldDB" id="A0A2R5EUU9"/>
<dbReference type="NCBIfam" id="TIGR02861">
    <property type="entry name" value="SASP_H"/>
    <property type="match status" value="1"/>
</dbReference>
<evidence type="ECO:0000256" key="3">
    <source>
        <dbReference type="ARBA" id="ARBA00022969"/>
    </source>
</evidence>
<dbReference type="HAMAP" id="MF_00667">
    <property type="entry name" value="SspH"/>
    <property type="match status" value="1"/>
</dbReference>
<sequence>MDATRAKQIYQSKDTIGVKLEGDSVWIENVDEANGMATVTVGNNPVNTVTVSVDRLQESR</sequence>
<dbReference type="InterPro" id="IPR012610">
    <property type="entry name" value="SASP_SspH"/>
</dbReference>
<organism evidence="4 5">
    <name type="scientific">Paenibacillus agaridevorans</name>
    <dbReference type="NCBI Taxonomy" id="171404"/>
    <lineage>
        <taxon>Bacteria</taxon>
        <taxon>Bacillati</taxon>
        <taxon>Bacillota</taxon>
        <taxon>Bacilli</taxon>
        <taxon>Bacillales</taxon>
        <taxon>Paenibacillaceae</taxon>
        <taxon>Paenibacillus</taxon>
    </lineage>
</organism>
<dbReference type="EMBL" id="BDQX01000281">
    <property type="protein sequence ID" value="GBG09915.1"/>
    <property type="molecule type" value="Genomic_DNA"/>
</dbReference>
<protein>
    <submittedName>
        <fullName evidence="4">H-type small acid-soluble spore protein</fullName>
    </submittedName>
</protein>
<proteinExistence type="inferred from homology"/>
<dbReference type="GO" id="GO:0030435">
    <property type="term" value="P:sporulation resulting in formation of a cellular spore"/>
    <property type="evidence" value="ECO:0007669"/>
    <property type="project" value="UniProtKB-KW"/>
</dbReference>
<keyword evidence="3" id="KW-0749">Sporulation</keyword>
<dbReference type="Pfam" id="PF08141">
    <property type="entry name" value="SspH"/>
    <property type="match status" value="1"/>
</dbReference>
<evidence type="ECO:0000313" key="4">
    <source>
        <dbReference type="EMBL" id="GBG09915.1"/>
    </source>
</evidence>
<name>A0A2R5EUU9_9BACL</name>
<reference evidence="4 5" key="1">
    <citation type="submission" date="2017-08" db="EMBL/GenBank/DDBJ databases">
        <title>Substantial Increase in Enzyme Production by Combined Drug-Resistance Mutations in Paenibacillus agaridevorans.</title>
        <authorList>
            <person name="Tanaka Y."/>
            <person name="Funane K."/>
            <person name="Hosaka T."/>
            <person name="Shiwa Y."/>
            <person name="Fujita N."/>
            <person name="Miyazaki T."/>
            <person name="Yoshikawa H."/>
            <person name="Murakami K."/>
            <person name="Kasahara K."/>
            <person name="Inaoka T."/>
            <person name="Hiraga Y."/>
            <person name="Ochi K."/>
        </authorList>
    </citation>
    <scope>NUCLEOTIDE SEQUENCE [LARGE SCALE GENOMIC DNA]</scope>
    <source>
        <strain evidence="4 5">T-3040</strain>
    </source>
</reference>
<comment type="similarity">
    <text evidence="2">Belongs to the SspH family.</text>
</comment>
<dbReference type="RefSeq" id="WP_087570499.1">
    <property type="nucleotide sequence ID" value="NZ_BDQX01000281.1"/>
</dbReference>
<dbReference type="GO" id="GO:0042601">
    <property type="term" value="C:endospore-forming forespore"/>
    <property type="evidence" value="ECO:0007669"/>
    <property type="project" value="InterPro"/>
</dbReference>
<accession>A0A2R5EUU9</accession>
<evidence type="ECO:0000256" key="2">
    <source>
        <dbReference type="ARBA" id="ARBA00006573"/>
    </source>
</evidence>
<dbReference type="GO" id="GO:0030436">
    <property type="term" value="P:asexual sporulation"/>
    <property type="evidence" value="ECO:0007669"/>
    <property type="project" value="InterPro"/>
</dbReference>
<dbReference type="Proteomes" id="UP000245202">
    <property type="component" value="Unassembled WGS sequence"/>
</dbReference>
<evidence type="ECO:0000256" key="1">
    <source>
        <dbReference type="ARBA" id="ARBA00004288"/>
    </source>
</evidence>
<evidence type="ECO:0000313" key="5">
    <source>
        <dbReference type="Proteomes" id="UP000245202"/>
    </source>
</evidence>
<comment type="caution">
    <text evidence="4">The sequence shown here is derived from an EMBL/GenBank/DDBJ whole genome shotgun (WGS) entry which is preliminary data.</text>
</comment>
<keyword evidence="5" id="KW-1185">Reference proteome</keyword>
<comment type="subcellular location">
    <subcellularLocation>
        <location evidence="1">Spore core</location>
    </subcellularLocation>
</comment>